<dbReference type="InterPro" id="IPR002213">
    <property type="entry name" value="UDP_glucos_trans"/>
</dbReference>
<dbReference type="PANTHER" id="PTHR48043">
    <property type="entry name" value="EG:EG0003.4 PROTEIN-RELATED"/>
    <property type="match status" value="1"/>
</dbReference>
<feature type="chain" id="PRO_5041447148" evidence="4">
    <location>
        <begin position="18"/>
        <end position="279"/>
    </location>
</feature>
<evidence type="ECO:0000256" key="2">
    <source>
        <dbReference type="ARBA" id="ARBA00022676"/>
    </source>
</evidence>
<evidence type="ECO:0000256" key="3">
    <source>
        <dbReference type="ARBA" id="ARBA00022679"/>
    </source>
</evidence>
<sequence>MLLLKFLLLTNVCLVTSYKILCLFPHRGKSHFEVARLLIGTLAHKGHEVTLMSHFPLTTTPPNFTHILLRNSSVFVNVLDMHQYQGHRTEKWFFIRDCIINYAETSCEYDFSSPTVQHFLENCNTDFDVILTHVLSHDCFYSFARKFQAPIVGILPVKWVTWVDDYFGNPTHPAYVGNVVMDYGKRLWFFERVENFIIGIMHIWWHKNWIAERGHDIAKKYFGADVPPFQDFAMNMSLLLVYQHFSLNFPRPLVPGVVEVGGMHIGPTNDLPKVGTFLI</sequence>
<keyword evidence="6" id="KW-1185">Reference proteome</keyword>
<dbReference type="AlphaFoldDB" id="A0AA38MJI7"/>
<evidence type="ECO:0000313" key="6">
    <source>
        <dbReference type="Proteomes" id="UP001168821"/>
    </source>
</evidence>
<keyword evidence="2" id="KW-0328">Glycosyltransferase</keyword>
<accession>A0AA38MJI7</accession>
<name>A0AA38MJI7_9CUCU</name>
<dbReference type="Pfam" id="PF00201">
    <property type="entry name" value="UDPGT"/>
    <property type="match status" value="1"/>
</dbReference>
<dbReference type="Proteomes" id="UP001168821">
    <property type="component" value="Unassembled WGS sequence"/>
</dbReference>
<keyword evidence="4" id="KW-0732">Signal</keyword>
<protein>
    <submittedName>
        <fullName evidence="5">Uncharacterized protein</fullName>
    </submittedName>
</protein>
<evidence type="ECO:0000313" key="5">
    <source>
        <dbReference type="EMBL" id="KAJ3658313.1"/>
    </source>
</evidence>
<dbReference type="GO" id="GO:0008194">
    <property type="term" value="F:UDP-glycosyltransferase activity"/>
    <property type="evidence" value="ECO:0007669"/>
    <property type="project" value="InterPro"/>
</dbReference>
<dbReference type="EMBL" id="JALNTZ010000003">
    <property type="protein sequence ID" value="KAJ3658313.1"/>
    <property type="molecule type" value="Genomic_DNA"/>
</dbReference>
<comment type="similarity">
    <text evidence="1">Belongs to the UDP-glycosyltransferase family.</text>
</comment>
<dbReference type="SUPFAM" id="SSF53756">
    <property type="entry name" value="UDP-Glycosyltransferase/glycogen phosphorylase"/>
    <property type="match status" value="1"/>
</dbReference>
<evidence type="ECO:0000256" key="1">
    <source>
        <dbReference type="ARBA" id="ARBA00009995"/>
    </source>
</evidence>
<comment type="caution">
    <text evidence="5">The sequence shown here is derived from an EMBL/GenBank/DDBJ whole genome shotgun (WGS) entry which is preliminary data.</text>
</comment>
<proteinExistence type="inferred from homology"/>
<feature type="signal peptide" evidence="4">
    <location>
        <begin position="1"/>
        <end position="17"/>
    </location>
</feature>
<evidence type="ECO:0000256" key="4">
    <source>
        <dbReference type="SAM" id="SignalP"/>
    </source>
</evidence>
<keyword evidence="3" id="KW-0808">Transferase</keyword>
<organism evidence="5 6">
    <name type="scientific">Zophobas morio</name>
    <dbReference type="NCBI Taxonomy" id="2755281"/>
    <lineage>
        <taxon>Eukaryota</taxon>
        <taxon>Metazoa</taxon>
        <taxon>Ecdysozoa</taxon>
        <taxon>Arthropoda</taxon>
        <taxon>Hexapoda</taxon>
        <taxon>Insecta</taxon>
        <taxon>Pterygota</taxon>
        <taxon>Neoptera</taxon>
        <taxon>Endopterygota</taxon>
        <taxon>Coleoptera</taxon>
        <taxon>Polyphaga</taxon>
        <taxon>Cucujiformia</taxon>
        <taxon>Tenebrionidae</taxon>
        <taxon>Zophobas</taxon>
    </lineage>
</organism>
<reference evidence="5" key="1">
    <citation type="journal article" date="2023" name="G3 (Bethesda)">
        <title>Whole genome assemblies of Zophobas morio and Tenebrio molitor.</title>
        <authorList>
            <person name="Kaur S."/>
            <person name="Stinson S.A."/>
            <person name="diCenzo G.C."/>
        </authorList>
    </citation>
    <scope>NUCLEOTIDE SEQUENCE</scope>
    <source>
        <strain evidence="5">QUZm001</strain>
    </source>
</reference>
<dbReference type="PANTHER" id="PTHR48043:SF114">
    <property type="entry name" value="IP04436P-RELATED"/>
    <property type="match status" value="1"/>
</dbReference>
<dbReference type="InterPro" id="IPR050271">
    <property type="entry name" value="UDP-glycosyltransferase"/>
</dbReference>
<gene>
    <name evidence="5" type="ORF">Zmor_010058</name>
</gene>